<organism evidence="9 10">
    <name type="scientific">Candidatus Tanganyikabacteria bacterium</name>
    <dbReference type="NCBI Taxonomy" id="2961651"/>
    <lineage>
        <taxon>Bacteria</taxon>
        <taxon>Bacillati</taxon>
        <taxon>Candidatus Sericytochromatia</taxon>
        <taxon>Candidatus Tanganyikabacteria</taxon>
    </lineage>
</organism>
<evidence type="ECO:0000256" key="2">
    <source>
        <dbReference type="ARBA" id="ARBA00009256"/>
    </source>
</evidence>
<comment type="subunit">
    <text evidence="8">Homodimer.</text>
</comment>
<dbReference type="GO" id="GO:0004592">
    <property type="term" value="F:pantoate-beta-alanine ligase activity"/>
    <property type="evidence" value="ECO:0007669"/>
    <property type="project" value="UniProtKB-UniRule"/>
</dbReference>
<evidence type="ECO:0000256" key="6">
    <source>
        <dbReference type="ARBA" id="ARBA00022840"/>
    </source>
</evidence>
<comment type="function">
    <text evidence="8">Catalyzes the condensation of pantoate with beta-alanine in an ATP-dependent reaction via a pantoyl-adenylate intermediate.</text>
</comment>
<evidence type="ECO:0000313" key="10">
    <source>
        <dbReference type="Proteomes" id="UP000703893"/>
    </source>
</evidence>
<name>A0A937X569_9BACT</name>
<evidence type="ECO:0000256" key="1">
    <source>
        <dbReference type="ARBA" id="ARBA00004990"/>
    </source>
</evidence>
<keyword evidence="6 8" id="KW-0067">ATP-binding</keyword>
<comment type="subcellular location">
    <subcellularLocation>
        <location evidence="8">Cytoplasm</location>
    </subcellularLocation>
</comment>
<dbReference type="Pfam" id="PF02569">
    <property type="entry name" value="Pantoate_ligase"/>
    <property type="match status" value="1"/>
</dbReference>
<dbReference type="PANTHER" id="PTHR21299">
    <property type="entry name" value="CYTIDYLATE KINASE/PANTOATE-BETA-ALANINE LIGASE"/>
    <property type="match status" value="1"/>
</dbReference>
<feature type="binding site" evidence="8">
    <location>
        <position position="61"/>
    </location>
    <ligand>
        <name>(R)-pantoate</name>
        <dbReference type="ChEBI" id="CHEBI:15980"/>
    </ligand>
</feature>
<dbReference type="GO" id="GO:0015940">
    <property type="term" value="P:pantothenate biosynthetic process"/>
    <property type="evidence" value="ECO:0007669"/>
    <property type="project" value="UniProtKB-UniRule"/>
</dbReference>
<feature type="binding site" evidence="8">
    <location>
        <begin position="30"/>
        <end position="37"/>
    </location>
    <ligand>
        <name>ATP</name>
        <dbReference type="ChEBI" id="CHEBI:30616"/>
    </ligand>
</feature>
<dbReference type="EC" id="6.3.2.1" evidence="8"/>
<dbReference type="HAMAP" id="MF_00158">
    <property type="entry name" value="PanC"/>
    <property type="match status" value="1"/>
</dbReference>
<reference evidence="9 10" key="1">
    <citation type="submission" date="2019-03" db="EMBL/GenBank/DDBJ databases">
        <title>Lake Tanganyika Metagenome-Assembled Genomes (MAGs).</title>
        <authorList>
            <person name="Tran P."/>
        </authorList>
    </citation>
    <scope>NUCLEOTIDE SEQUENCE [LARGE SCALE GENOMIC DNA]</scope>
    <source>
        <strain evidence="9">K_DeepCast_65m_m2_236</strain>
    </source>
</reference>
<dbReference type="CDD" id="cd00560">
    <property type="entry name" value="PanC"/>
    <property type="match status" value="1"/>
</dbReference>
<comment type="pathway">
    <text evidence="1 8">Cofactor biosynthesis; (R)-pantothenate biosynthesis; (R)-pantothenate from (R)-pantoate and beta-alanine: step 1/1.</text>
</comment>
<dbReference type="Gene3D" id="3.40.50.620">
    <property type="entry name" value="HUPs"/>
    <property type="match status" value="1"/>
</dbReference>
<evidence type="ECO:0000256" key="4">
    <source>
        <dbReference type="ARBA" id="ARBA00022655"/>
    </source>
</evidence>
<evidence type="ECO:0000313" key="9">
    <source>
        <dbReference type="EMBL" id="MBM3276099.1"/>
    </source>
</evidence>
<keyword evidence="5 8" id="KW-0547">Nucleotide-binding</keyword>
<feature type="binding site" evidence="8">
    <location>
        <position position="155"/>
    </location>
    <ligand>
        <name>(R)-pantoate</name>
        <dbReference type="ChEBI" id="CHEBI:15980"/>
    </ligand>
</feature>
<dbReference type="InterPro" id="IPR014729">
    <property type="entry name" value="Rossmann-like_a/b/a_fold"/>
</dbReference>
<dbReference type="SUPFAM" id="SSF52374">
    <property type="entry name" value="Nucleotidylyl transferase"/>
    <property type="match status" value="1"/>
</dbReference>
<dbReference type="NCBIfam" id="TIGR00018">
    <property type="entry name" value="panC"/>
    <property type="match status" value="1"/>
</dbReference>
<evidence type="ECO:0000256" key="5">
    <source>
        <dbReference type="ARBA" id="ARBA00022741"/>
    </source>
</evidence>
<dbReference type="InterPro" id="IPR003721">
    <property type="entry name" value="Pantoate_ligase"/>
</dbReference>
<comment type="similarity">
    <text evidence="2 8">Belongs to the pantothenate synthetase family.</text>
</comment>
<keyword evidence="3 8" id="KW-0436">Ligase</keyword>
<comment type="catalytic activity">
    <reaction evidence="7 8">
        <text>(R)-pantoate + beta-alanine + ATP = (R)-pantothenate + AMP + diphosphate + H(+)</text>
        <dbReference type="Rhea" id="RHEA:10912"/>
        <dbReference type="ChEBI" id="CHEBI:15378"/>
        <dbReference type="ChEBI" id="CHEBI:15980"/>
        <dbReference type="ChEBI" id="CHEBI:29032"/>
        <dbReference type="ChEBI" id="CHEBI:30616"/>
        <dbReference type="ChEBI" id="CHEBI:33019"/>
        <dbReference type="ChEBI" id="CHEBI:57966"/>
        <dbReference type="ChEBI" id="CHEBI:456215"/>
        <dbReference type="EC" id="6.3.2.1"/>
    </reaction>
</comment>
<comment type="miscellaneous">
    <text evidence="8">The reaction proceeds by a bi uni uni bi ping pong mechanism.</text>
</comment>
<feature type="active site" description="Proton donor" evidence="8">
    <location>
        <position position="37"/>
    </location>
</feature>
<dbReference type="EMBL" id="VGJX01000858">
    <property type="protein sequence ID" value="MBM3276099.1"/>
    <property type="molecule type" value="Genomic_DNA"/>
</dbReference>
<accession>A0A937X569</accession>
<keyword evidence="8" id="KW-0963">Cytoplasm</keyword>
<feature type="binding site" evidence="8">
    <location>
        <position position="61"/>
    </location>
    <ligand>
        <name>beta-alanine</name>
        <dbReference type="ChEBI" id="CHEBI:57966"/>
    </ligand>
</feature>
<dbReference type="GO" id="GO:0005829">
    <property type="term" value="C:cytosol"/>
    <property type="evidence" value="ECO:0007669"/>
    <property type="project" value="TreeGrafter"/>
</dbReference>
<evidence type="ECO:0000256" key="8">
    <source>
        <dbReference type="HAMAP-Rule" id="MF_00158"/>
    </source>
</evidence>
<dbReference type="PANTHER" id="PTHR21299:SF1">
    <property type="entry name" value="PANTOATE--BETA-ALANINE LIGASE"/>
    <property type="match status" value="1"/>
</dbReference>
<feature type="binding site" evidence="8">
    <location>
        <begin position="149"/>
        <end position="152"/>
    </location>
    <ligand>
        <name>ATP</name>
        <dbReference type="ChEBI" id="CHEBI:30616"/>
    </ligand>
</feature>
<gene>
    <name evidence="8" type="primary">panC</name>
    <name evidence="9" type="ORF">FJZ00_13180</name>
</gene>
<dbReference type="Proteomes" id="UP000703893">
    <property type="component" value="Unassembled WGS sequence"/>
</dbReference>
<feature type="binding site" evidence="8">
    <location>
        <position position="178"/>
    </location>
    <ligand>
        <name>ATP</name>
        <dbReference type="ChEBI" id="CHEBI:30616"/>
    </ligand>
</feature>
<dbReference type="Gene3D" id="3.30.1300.10">
    <property type="entry name" value="Pantoate-beta-alanine ligase, C-terminal domain"/>
    <property type="match status" value="1"/>
</dbReference>
<protein>
    <recommendedName>
        <fullName evidence="8">Pantothenate synthetase</fullName>
        <shortName evidence="8">PS</shortName>
        <ecNumber evidence="8">6.3.2.1</ecNumber>
    </recommendedName>
    <alternativeName>
        <fullName evidence="8">Pantoate--beta-alanine ligase</fullName>
    </alternativeName>
    <alternativeName>
        <fullName evidence="8">Pantoate-activating enzyme</fullName>
    </alternativeName>
</protein>
<comment type="caution">
    <text evidence="9">The sequence shown here is derived from an EMBL/GenBank/DDBJ whole genome shotgun (WGS) entry which is preliminary data.</text>
</comment>
<dbReference type="AlphaFoldDB" id="A0A937X569"/>
<proteinExistence type="inferred from homology"/>
<feature type="binding site" evidence="8">
    <location>
        <begin position="186"/>
        <end position="189"/>
    </location>
    <ligand>
        <name>ATP</name>
        <dbReference type="ChEBI" id="CHEBI:30616"/>
    </ligand>
</feature>
<evidence type="ECO:0000256" key="7">
    <source>
        <dbReference type="ARBA" id="ARBA00048258"/>
    </source>
</evidence>
<dbReference type="InterPro" id="IPR042176">
    <property type="entry name" value="Pantoate_ligase_C"/>
</dbReference>
<evidence type="ECO:0000256" key="3">
    <source>
        <dbReference type="ARBA" id="ARBA00022598"/>
    </source>
</evidence>
<dbReference type="GO" id="GO:0005524">
    <property type="term" value="F:ATP binding"/>
    <property type="evidence" value="ECO:0007669"/>
    <property type="project" value="UniProtKB-KW"/>
</dbReference>
<sequence>MQVAKDAAALAAALEGSRKAGKRIGLVATMGALHAGHSSLVRAARAKCDVVVASIFVNPTQFGPTEDLAAYPRDPDGDRMKLADWGCGVLFLPTVDTMYPAGTESVRVMPPAGLMERLCGPTRPVHFPGVLTVVLKLFQLVRPHAAFFGQKDYQQWRVIAHMAADLLTGVEIVRCPTVREADGLAMSSRNAYLTPDQRAQAVALSRALAAALDRYRAGERDVAALRHSAMSMWLGLTEDEADKPDLEYLEVLDGDTLAPVPRLDGAGVAAIAARVGKARLIDNAILSDDSDDLGLLDLTRGTLFSRLA</sequence>
<keyword evidence="4 8" id="KW-0566">Pantothenate biosynthesis</keyword>